<dbReference type="PROSITE" id="PS51502">
    <property type="entry name" value="S_R_A_B_BARREL"/>
    <property type="match status" value="1"/>
</dbReference>
<reference evidence="2 3" key="1">
    <citation type="journal article" date="2013" name="Curr. Biol.">
        <title>The Genome of the Foraminiferan Reticulomyxa filosa.</title>
        <authorList>
            <person name="Glockner G."/>
            <person name="Hulsmann N."/>
            <person name="Schleicher M."/>
            <person name="Noegel A.A."/>
            <person name="Eichinger L."/>
            <person name="Gallinger C."/>
            <person name="Pawlowski J."/>
            <person name="Sierra R."/>
            <person name="Euteneuer U."/>
            <person name="Pillet L."/>
            <person name="Moustafa A."/>
            <person name="Platzer M."/>
            <person name="Groth M."/>
            <person name="Szafranski K."/>
            <person name="Schliwa M."/>
        </authorList>
    </citation>
    <scope>NUCLEOTIDE SEQUENCE [LARGE SCALE GENOMIC DNA]</scope>
</reference>
<evidence type="ECO:0000259" key="1">
    <source>
        <dbReference type="PROSITE" id="PS51502"/>
    </source>
</evidence>
<dbReference type="Pfam" id="PF07876">
    <property type="entry name" value="Dabb"/>
    <property type="match status" value="1"/>
</dbReference>
<dbReference type="SUPFAM" id="SSF54909">
    <property type="entry name" value="Dimeric alpha+beta barrel"/>
    <property type="match status" value="1"/>
</dbReference>
<feature type="domain" description="Stress-response A/B barrel" evidence="1">
    <location>
        <begin position="4"/>
        <end position="102"/>
    </location>
</feature>
<evidence type="ECO:0000313" key="3">
    <source>
        <dbReference type="Proteomes" id="UP000023152"/>
    </source>
</evidence>
<dbReference type="AlphaFoldDB" id="X6N915"/>
<proteinExistence type="predicted"/>
<dbReference type="InterPro" id="IPR011008">
    <property type="entry name" value="Dimeric_a/b-barrel"/>
</dbReference>
<organism evidence="2 3">
    <name type="scientific">Reticulomyxa filosa</name>
    <dbReference type="NCBI Taxonomy" id="46433"/>
    <lineage>
        <taxon>Eukaryota</taxon>
        <taxon>Sar</taxon>
        <taxon>Rhizaria</taxon>
        <taxon>Retaria</taxon>
        <taxon>Foraminifera</taxon>
        <taxon>Monothalamids</taxon>
        <taxon>Reticulomyxidae</taxon>
        <taxon>Reticulomyxa</taxon>
    </lineage>
</organism>
<dbReference type="EMBL" id="ASPP01010886">
    <property type="protein sequence ID" value="ETO22254.1"/>
    <property type="molecule type" value="Genomic_DNA"/>
</dbReference>
<dbReference type="InterPro" id="IPR013097">
    <property type="entry name" value="Dabb"/>
</dbReference>
<accession>X6N915</accession>
<protein>
    <recommendedName>
        <fullName evidence="1">Stress-response A/B barrel domain-containing protein</fullName>
    </recommendedName>
</protein>
<name>X6N915_RETFI</name>
<comment type="caution">
    <text evidence="2">The sequence shown here is derived from an EMBL/GenBank/DDBJ whole genome shotgun (WGS) entry which is preliminary data.</text>
</comment>
<dbReference type="Proteomes" id="UP000023152">
    <property type="component" value="Unassembled WGS sequence"/>
</dbReference>
<dbReference type="SMART" id="SM00886">
    <property type="entry name" value="Dabb"/>
    <property type="match status" value="1"/>
</dbReference>
<gene>
    <name evidence="2" type="ORF">RFI_14943</name>
</gene>
<keyword evidence="3" id="KW-1185">Reference proteome</keyword>
<sequence>MKVLQHTVLFTLDKIDDKTWSKIQAIANELGKLPGVISFSFQPAEVGLYKEHEDRRGGYTHILISVFKDESALKHYDESKAHGEWKQVIKPHLTKPVLAFDSWQHNFPEFALFGHTMASKPGLATAEPGGWVTK</sequence>
<evidence type="ECO:0000313" key="2">
    <source>
        <dbReference type="EMBL" id="ETO22254.1"/>
    </source>
</evidence>
<dbReference type="Gene3D" id="3.30.70.100">
    <property type="match status" value="1"/>
</dbReference>
<dbReference type="OMA" id="LHIEWVA"/>